<feature type="transmembrane region" description="Helical" evidence="5">
    <location>
        <begin position="69"/>
        <end position="93"/>
    </location>
</feature>
<comment type="subcellular location">
    <subcellularLocation>
        <location evidence="1">Membrane</location>
        <topology evidence="1">Multi-pass membrane protein</topology>
    </subcellularLocation>
</comment>
<feature type="transmembrane region" description="Helical" evidence="5">
    <location>
        <begin position="105"/>
        <end position="132"/>
    </location>
</feature>
<dbReference type="GO" id="GO:0016020">
    <property type="term" value="C:membrane"/>
    <property type="evidence" value="ECO:0007669"/>
    <property type="project" value="UniProtKB-SubCell"/>
</dbReference>
<feature type="transmembrane region" description="Helical" evidence="5">
    <location>
        <begin position="152"/>
        <end position="171"/>
    </location>
</feature>
<evidence type="ECO:0000256" key="2">
    <source>
        <dbReference type="ARBA" id="ARBA00022692"/>
    </source>
</evidence>
<reference evidence="8 9" key="2">
    <citation type="submission" date="2017-06" db="EMBL/GenBank/DDBJ databases">
        <authorList>
            <consortium name="Pathogen Informatics"/>
        </authorList>
    </citation>
    <scope>NUCLEOTIDE SEQUENCE [LARGE SCALE GENOMIC DNA]</scope>
    <source>
        <strain evidence="8 9">NCTC13833</strain>
    </source>
</reference>
<dbReference type="AlphaFoldDB" id="A0A240C8Y2"/>
<sequence length="203" mass="22599">MQFFKPLHIESFEKQRFEPKVGIKFLILLIILAASAAVSAFAIDFNALIAEQSNVQGVDSEQLATYTKYGALIGSVIGALFALGFIFLVLFIIDKIFKSETRPKSIFASVLLRAIVIQVIGLVAMIIQWIVGLDAMQYSITSLNVFDPDNEALKAISLTTLVSAWLFGVTLHSTMHIHKRWSLIFTFIYLLLFIGLPLIFALV</sequence>
<name>A0A240C8Y2_9STAP</name>
<protein>
    <submittedName>
        <fullName evidence="8">Protein of uncharacterized function (DUF1282)</fullName>
    </submittedName>
</protein>
<dbReference type="Proteomes" id="UP000243706">
    <property type="component" value="Chromosome 1"/>
</dbReference>
<evidence type="ECO:0000259" key="6">
    <source>
        <dbReference type="Pfam" id="PF04893"/>
    </source>
</evidence>
<evidence type="ECO:0000313" key="9">
    <source>
        <dbReference type="Proteomes" id="UP000243706"/>
    </source>
</evidence>
<evidence type="ECO:0000256" key="3">
    <source>
        <dbReference type="ARBA" id="ARBA00022989"/>
    </source>
</evidence>
<evidence type="ECO:0000256" key="1">
    <source>
        <dbReference type="ARBA" id="ARBA00004141"/>
    </source>
</evidence>
<evidence type="ECO:0000313" key="7">
    <source>
        <dbReference type="EMBL" id="GGA95010.1"/>
    </source>
</evidence>
<feature type="transmembrane region" description="Helical" evidence="5">
    <location>
        <begin position="183"/>
        <end position="202"/>
    </location>
</feature>
<feature type="transmembrane region" description="Helical" evidence="5">
    <location>
        <begin position="21"/>
        <end position="49"/>
    </location>
</feature>
<reference evidence="10" key="3">
    <citation type="journal article" date="2019" name="Int. J. Syst. Evol. Microbiol.">
        <title>The Global Catalogue of Microorganisms (GCM) 10K type strain sequencing project: providing services to taxonomists for standard genome sequencing and annotation.</title>
        <authorList>
            <consortium name="The Broad Institute Genomics Platform"/>
            <consortium name="The Broad Institute Genome Sequencing Center for Infectious Disease"/>
            <person name="Wu L."/>
            <person name="Ma J."/>
        </authorList>
    </citation>
    <scope>NUCLEOTIDE SEQUENCE [LARGE SCALE GENOMIC DNA]</scope>
    <source>
        <strain evidence="10">CCM 4175</strain>
    </source>
</reference>
<organism evidence="8 9">
    <name type="scientific">Staphylococcus muscae</name>
    <dbReference type="NCBI Taxonomy" id="1294"/>
    <lineage>
        <taxon>Bacteria</taxon>
        <taxon>Bacillati</taxon>
        <taxon>Bacillota</taxon>
        <taxon>Bacilli</taxon>
        <taxon>Bacillales</taxon>
        <taxon>Staphylococcaceae</taxon>
        <taxon>Staphylococcus</taxon>
    </lineage>
</organism>
<dbReference type="Proteomes" id="UP000652995">
    <property type="component" value="Unassembled WGS sequence"/>
</dbReference>
<dbReference type="RefSeq" id="WP_095117956.1">
    <property type="nucleotide sequence ID" value="NZ_BMCB01000013.1"/>
</dbReference>
<feature type="domain" description="Yip1" evidence="6">
    <location>
        <begin position="13"/>
        <end position="198"/>
    </location>
</feature>
<dbReference type="EMBL" id="LT906464">
    <property type="protein sequence ID" value="SNW04437.1"/>
    <property type="molecule type" value="Genomic_DNA"/>
</dbReference>
<dbReference type="EMBL" id="BMCB01000013">
    <property type="protein sequence ID" value="GGA95010.1"/>
    <property type="molecule type" value="Genomic_DNA"/>
</dbReference>
<evidence type="ECO:0000256" key="5">
    <source>
        <dbReference type="SAM" id="Phobius"/>
    </source>
</evidence>
<dbReference type="Pfam" id="PF04893">
    <property type="entry name" value="Yip1"/>
    <property type="match status" value="1"/>
</dbReference>
<evidence type="ECO:0000313" key="10">
    <source>
        <dbReference type="Proteomes" id="UP000652995"/>
    </source>
</evidence>
<dbReference type="KEGG" id="smus:C7J88_06535"/>
<keyword evidence="10" id="KW-1185">Reference proteome</keyword>
<proteinExistence type="predicted"/>
<reference evidence="7" key="1">
    <citation type="journal article" date="2014" name="Int. J. Syst. Evol. Microbiol.">
        <title>Complete genome of a new Firmicutes species belonging to the dominant human colonic microbiota ('Ruminococcus bicirculans') reveals two chromosomes and a selective capacity to utilize plant glucans.</title>
        <authorList>
            <consortium name="NISC Comparative Sequencing Program"/>
            <person name="Wegmann U."/>
            <person name="Louis P."/>
            <person name="Goesmann A."/>
            <person name="Henrissat B."/>
            <person name="Duncan S.H."/>
            <person name="Flint H.J."/>
        </authorList>
    </citation>
    <scope>NUCLEOTIDE SEQUENCE</scope>
    <source>
        <strain evidence="7">CCM 4175</strain>
    </source>
</reference>
<accession>A0A240C8Y2</accession>
<evidence type="ECO:0000313" key="8">
    <source>
        <dbReference type="EMBL" id="SNW04437.1"/>
    </source>
</evidence>
<reference evidence="7" key="4">
    <citation type="submission" date="2024-05" db="EMBL/GenBank/DDBJ databases">
        <authorList>
            <person name="Sun Q."/>
            <person name="Sedlacek I."/>
        </authorList>
    </citation>
    <scope>NUCLEOTIDE SEQUENCE</scope>
    <source>
        <strain evidence="7">CCM 4175</strain>
    </source>
</reference>
<gene>
    <name evidence="7" type="ORF">GCM10007183_18970</name>
    <name evidence="8" type="ORF">SAMEA4412661_01981</name>
</gene>
<keyword evidence="4 5" id="KW-0472">Membrane</keyword>
<dbReference type="InterPro" id="IPR006977">
    <property type="entry name" value="Yip1_dom"/>
</dbReference>
<keyword evidence="3 5" id="KW-1133">Transmembrane helix</keyword>
<keyword evidence="2 5" id="KW-0812">Transmembrane</keyword>
<evidence type="ECO:0000256" key="4">
    <source>
        <dbReference type="ARBA" id="ARBA00023136"/>
    </source>
</evidence>